<proteinExistence type="inferred from homology"/>
<reference evidence="7" key="1">
    <citation type="submission" date="2022-01" db="EMBL/GenBank/DDBJ databases">
        <authorList>
            <person name="King R."/>
        </authorList>
    </citation>
    <scope>NUCLEOTIDE SEQUENCE</scope>
</reference>
<dbReference type="Pfam" id="PF26034">
    <property type="entry name" value="PHAT_SMAUG"/>
    <property type="match status" value="1"/>
</dbReference>
<dbReference type="Gene3D" id="1.10.150.50">
    <property type="entry name" value="Transcription Factor, Ets-1"/>
    <property type="match status" value="1"/>
</dbReference>
<evidence type="ECO:0000256" key="1">
    <source>
        <dbReference type="ARBA" id="ARBA00004496"/>
    </source>
</evidence>
<evidence type="ECO:0000256" key="3">
    <source>
        <dbReference type="ARBA" id="ARBA00022490"/>
    </source>
</evidence>
<dbReference type="GO" id="GO:0030371">
    <property type="term" value="F:translation repressor activity"/>
    <property type="evidence" value="ECO:0007669"/>
    <property type="project" value="InterPro"/>
</dbReference>
<dbReference type="Gene3D" id="1.25.40.170">
    <property type="entry name" value="Smaug, PHAT domain"/>
    <property type="match status" value="1"/>
</dbReference>
<comment type="similarity">
    <text evidence="2">Belongs to the SMAUG family.</text>
</comment>
<dbReference type="PANTHER" id="PTHR12515">
    <property type="entry name" value="STERILE ALPHA MOTIF DOMAIN CONTAINING PROTEIN 4-RELATED"/>
    <property type="match status" value="1"/>
</dbReference>
<name>A0A9N9SF45_PHACE</name>
<dbReference type="Proteomes" id="UP001153737">
    <property type="component" value="Chromosome 3"/>
</dbReference>
<evidence type="ECO:0000256" key="2">
    <source>
        <dbReference type="ARBA" id="ARBA00008232"/>
    </source>
</evidence>
<keyword evidence="4" id="KW-0694">RNA-binding</keyword>
<protein>
    <recommendedName>
        <fullName evidence="6">SAM domain-containing protein</fullName>
    </recommendedName>
</protein>
<reference evidence="7" key="2">
    <citation type="submission" date="2022-10" db="EMBL/GenBank/DDBJ databases">
        <authorList>
            <consortium name="ENA_rothamsted_submissions"/>
            <consortium name="culmorum"/>
            <person name="King R."/>
        </authorList>
    </citation>
    <scope>NUCLEOTIDE SEQUENCE</scope>
</reference>
<feature type="region of interest" description="Disordered" evidence="5">
    <location>
        <begin position="175"/>
        <end position="201"/>
    </location>
</feature>
<dbReference type="InterPro" id="IPR058599">
    <property type="entry name" value="PHAT_Smg/ZCCHC2-like"/>
</dbReference>
<dbReference type="GO" id="GO:0003729">
    <property type="term" value="F:mRNA binding"/>
    <property type="evidence" value="ECO:0007669"/>
    <property type="project" value="TreeGrafter"/>
</dbReference>
<evidence type="ECO:0000256" key="4">
    <source>
        <dbReference type="ARBA" id="ARBA00022884"/>
    </source>
</evidence>
<dbReference type="SUPFAM" id="SSF47769">
    <property type="entry name" value="SAM/Pointed domain"/>
    <property type="match status" value="1"/>
</dbReference>
<dbReference type="OrthoDB" id="2155283at2759"/>
<feature type="domain" description="SAM" evidence="6">
    <location>
        <begin position="265"/>
        <end position="328"/>
    </location>
</feature>
<sequence>MENGHNIRDFSEFCDQLNEIRLKFHKWDGCEKTVGLYYLMVGLPFANARFIQHALEQCISSVNTTEAQIVERNANDPLYISSFILESPQVALNLLLRHLPLLMPRNKEAADCYLRIIRQVLTELISPPLKIYNECVEIMSYVYIHPAFSSEEKKSFKQLLKQVLNKISPQNFISSSATESSDDSVSPNPDSQENFKQRRSNSLTVPQEINSIPNYENWCSQENLSEPPCKPRSYSLSSEKSLLAGITGLQSSRSETRLEDLKLMNNLPAMKSIISWLKSLRLHKYSWVFNNLTYSQMINLTEETLQDIGITKGARHKILLSINKLRERSTMLTELETEVMNGCDLNIALKKLKGVLQSPLQISLGEDLPLQFTKVMGKVCTQILMLRQPSDDYIMLFTSLCERAETMDAFTDDQKKRLNMWKCQLLEGDPVSNLNHRNQKISSSNRLMPENKNLTKMCTSIQNTYARKSSSFPNMKNNTPWTAHRHSVGSVTLQNQLFPMQNHPFVFGRVAPTTYTNCFNNVNDDVKIQSVGATQLKVKQDNLDIESSLESLCIQMMEHALGP</sequence>
<comment type="subcellular location">
    <subcellularLocation>
        <location evidence="1">Cytoplasm</location>
    </subcellularLocation>
</comment>
<dbReference type="InterPro" id="IPR013761">
    <property type="entry name" value="SAM/pointed_sf"/>
</dbReference>
<dbReference type="SMART" id="SM00454">
    <property type="entry name" value="SAM"/>
    <property type="match status" value="1"/>
</dbReference>
<dbReference type="InterPro" id="IPR001660">
    <property type="entry name" value="SAM"/>
</dbReference>
<evidence type="ECO:0000259" key="6">
    <source>
        <dbReference type="SMART" id="SM00454"/>
    </source>
</evidence>
<dbReference type="EMBL" id="OU896709">
    <property type="protein sequence ID" value="CAG9820185.1"/>
    <property type="molecule type" value="Genomic_DNA"/>
</dbReference>
<evidence type="ECO:0000313" key="8">
    <source>
        <dbReference type="Proteomes" id="UP001153737"/>
    </source>
</evidence>
<evidence type="ECO:0000313" key="7">
    <source>
        <dbReference type="EMBL" id="CAG9820185.1"/>
    </source>
</evidence>
<evidence type="ECO:0000256" key="5">
    <source>
        <dbReference type="SAM" id="MobiDB-lite"/>
    </source>
</evidence>
<feature type="compositionally biased region" description="Low complexity" evidence="5">
    <location>
        <begin position="175"/>
        <end position="191"/>
    </location>
</feature>
<dbReference type="InterPro" id="IPR037093">
    <property type="entry name" value="PHAT_dom_sf"/>
</dbReference>
<organism evidence="7 8">
    <name type="scientific">Phaedon cochleariae</name>
    <name type="common">Mustard beetle</name>
    <dbReference type="NCBI Taxonomy" id="80249"/>
    <lineage>
        <taxon>Eukaryota</taxon>
        <taxon>Metazoa</taxon>
        <taxon>Ecdysozoa</taxon>
        <taxon>Arthropoda</taxon>
        <taxon>Hexapoda</taxon>
        <taxon>Insecta</taxon>
        <taxon>Pterygota</taxon>
        <taxon>Neoptera</taxon>
        <taxon>Endopterygota</taxon>
        <taxon>Coleoptera</taxon>
        <taxon>Polyphaga</taxon>
        <taxon>Cucujiformia</taxon>
        <taxon>Chrysomeloidea</taxon>
        <taxon>Chrysomelidae</taxon>
        <taxon>Chrysomelinae</taxon>
        <taxon>Chrysomelini</taxon>
        <taxon>Phaedon</taxon>
    </lineage>
</organism>
<dbReference type="PANTHER" id="PTHR12515:SF5">
    <property type="entry name" value="PROTEIN SMAUG"/>
    <property type="match status" value="1"/>
</dbReference>
<dbReference type="InterPro" id="IPR050897">
    <property type="entry name" value="SMAUG/VTS1_RNA-bind"/>
</dbReference>
<accession>A0A9N9SF45</accession>
<keyword evidence="3" id="KW-0963">Cytoplasm</keyword>
<dbReference type="GO" id="GO:0000932">
    <property type="term" value="C:P-body"/>
    <property type="evidence" value="ECO:0007669"/>
    <property type="project" value="TreeGrafter"/>
</dbReference>
<dbReference type="AlphaFoldDB" id="A0A9N9SF45"/>
<gene>
    <name evidence="7" type="ORF">PHAECO_LOCUS7363</name>
</gene>
<dbReference type="GO" id="GO:0000289">
    <property type="term" value="P:nuclear-transcribed mRNA poly(A) tail shortening"/>
    <property type="evidence" value="ECO:0007669"/>
    <property type="project" value="TreeGrafter"/>
</dbReference>
<keyword evidence="8" id="KW-1185">Reference proteome</keyword>
<dbReference type="Pfam" id="PF00536">
    <property type="entry name" value="SAM_1"/>
    <property type="match status" value="1"/>
</dbReference>